<dbReference type="OrthoDB" id="1113743at2"/>
<name>W7Y2K2_9BACT</name>
<dbReference type="EMBL" id="BAMD01000003">
    <property type="protein sequence ID" value="GAF01783.1"/>
    <property type="molecule type" value="Genomic_DNA"/>
</dbReference>
<reference evidence="3 4" key="1">
    <citation type="journal article" date="2014" name="Genome Announc.">
        <title>Draft Genome Sequence of Cytophaga fermentans JCM 21142T, a Facultative Anaerobe Isolated from Marine Mud.</title>
        <authorList>
            <person name="Starns D."/>
            <person name="Oshima K."/>
            <person name="Suda W."/>
            <person name="Iino T."/>
            <person name="Yuki M."/>
            <person name="Inoue J."/>
            <person name="Kitamura K."/>
            <person name="Iida T."/>
            <person name="Darby A."/>
            <person name="Hattori M."/>
            <person name="Ohkuma M."/>
        </authorList>
    </citation>
    <scope>NUCLEOTIDE SEQUENCE [LARGE SCALE GENOMIC DNA]</scope>
    <source>
        <strain evidence="3 4">JCM 21142</strain>
    </source>
</reference>
<keyword evidence="4" id="KW-1185">Reference proteome</keyword>
<dbReference type="InterPro" id="IPR025641">
    <property type="entry name" value="DUF4340"/>
</dbReference>
<organism evidence="3 4">
    <name type="scientific">Saccharicrinis fermentans DSM 9555 = JCM 21142</name>
    <dbReference type="NCBI Taxonomy" id="869213"/>
    <lineage>
        <taxon>Bacteria</taxon>
        <taxon>Pseudomonadati</taxon>
        <taxon>Bacteroidota</taxon>
        <taxon>Bacteroidia</taxon>
        <taxon>Marinilabiliales</taxon>
        <taxon>Marinilabiliaceae</taxon>
        <taxon>Saccharicrinis</taxon>
    </lineage>
</organism>
<dbReference type="STRING" id="869213.GCA_000517085_03603"/>
<evidence type="ECO:0000256" key="1">
    <source>
        <dbReference type="SAM" id="Phobius"/>
    </source>
</evidence>
<feature type="transmembrane region" description="Helical" evidence="1">
    <location>
        <begin position="7"/>
        <end position="27"/>
    </location>
</feature>
<keyword evidence="1" id="KW-1133">Transmembrane helix</keyword>
<protein>
    <recommendedName>
        <fullName evidence="2">DUF4340 domain-containing protein</fullName>
    </recommendedName>
</protein>
<dbReference type="eggNOG" id="ENOG5032TMZ">
    <property type="taxonomic scope" value="Bacteria"/>
</dbReference>
<feature type="domain" description="DUF4340" evidence="2">
    <location>
        <begin position="165"/>
        <end position="266"/>
    </location>
</feature>
<evidence type="ECO:0000313" key="3">
    <source>
        <dbReference type="EMBL" id="GAF01783.1"/>
    </source>
</evidence>
<sequence>MFRKFNLKTLSVTFGVLLAIVVITYFVDRSKGVNTLKSVLFHIQTEDINSVVVYPKVLNGGKIELKKEGDIWKVWADGKSYNGDAGIISGLIHQVNDLKPLRLASKNKDSWKKYELTDSLSSKIELLKDAEVLETLYIGKFSYVQSKQNPMMMQQYPYQRGPQGTMTTYVRAGKDHEVYAVEGFLGSTVNRNVDAFRNKQILKVDKNNLSKISFTYPADSSFTMIKNEDTWMSDGVALDSAKVANYLSKISSLRGSSFTDDVPANYNYTVQFQDQQMVMSEVKAWVDGEDVKLNSSQNTGSIFSEKREVNFSTLFVSKAALK</sequence>
<accession>W7Y2K2</accession>
<keyword evidence="1" id="KW-0812">Transmembrane</keyword>
<dbReference type="Pfam" id="PF14238">
    <property type="entry name" value="DUF4340"/>
    <property type="match status" value="1"/>
</dbReference>
<evidence type="ECO:0000313" key="4">
    <source>
        <dbReference type="Proteomes" id="UP000019402"/>
    </source>
</evidence>
<evidence type="ECO:0000259" key="2">
    <source>
        <dbReference type="Pfam" id="PF14238"/>
    </source>
</evidence>
<dbReference type="AlphaFoldDB" id="W7Y2K2"/>
<dbReference type="Proteomes" id="UP000019402">
    <property type="component" value="Unassembled WGS sequence"/>
</dbReference>
<keyword evidence="1" id="KW-0472">Membrane</keyword>
<comment type="caution">
    <text evidence="3">The sequence shown here is derived from an EMBL/GenBank/DDBJ whole genome shotgun (WGS) entry which is preliminary data.</text>
</comment>
<dbReference type="RefSeq" id="WP_027472988.1">
    <property type="nucleotide sequence ID" value="NZ_BAMD01000003.1"/>
</dbReference>
<proteinExistence type="predicted"/>
<gene>
    <name evidence="3" type="ORF">JCM21142_400</name>
</gene>